<evidence type="ECO:0000256" key="1">
    <source>
        <dbReference type="SAM" id="MobiDB-lite"/>
    </source>
</evidence>
<dbReference type="AlphaFoldDB" id="A0A1W6UGB1"/>
<reference evidence="2" key="1">
    <citation type="submission" date="2016-10" db="EMBL/GenBank/DDBJ databases">
        <title>The High Quality Genome of Vibrio alginolyticus K01M1.</title>
        <authorList>
            <person name="Wendling C."/>
            <person name="Chibani C.M."/>
            <person name="Hertel R."/>
            <person name="Sproer C."/>
            <person name="Bunk B."/>
            <person name="Overmann J."/>
            <person name="Roth O."/>
            <person name="Liesegang H."/>
        </authorList>
    </citation>
    <scope>NUCLEOTIDE SEQUENCE</scope>
    <source>
        <strain evidence="2">K05K4</strain>
        <plasmid evidence="2">pL289</plasmid>
    </source>
</reference>
<evidence type="ECO:0000313" key="2">
    <source>
        <dbReference type="EMBL" id="ARP21741.1"/>
    </source>
</evidence>
<feature type="region of interest" description="Disordered" evidence="1">
    <location>
        <begin position="1"/>
        <end position="90"/>
    </location>
</feature>
<dbReference type="RefSeq" id="WP_233231031.1">
    <property type="nucleotide sequence ID" value="NZ_CP017904.1"/>
</dbReference>
<keyword evidence="2" id="KW-0614">Plasmid</keyword>
<geneLocation type="plasmid" evidence="2">
    <name>pL289</name>
</geneLocation>
<feature type="compositionally biased region" description="Polar residues" evidence="1">
    <location>
        <begin position="63"/>
        <end position="90"/>
    </location>
</feature>
<gene>
    <name evidence="2" type="ORF">K05K4_50320</name>
</gene>
<sequence length="108" mass="11766">MNSILTSLKDESLNDSELSPLAKEDSNQQFAPAMSDLLDMMKSPEAKSSNERELGVNAPTGLEVSNNPELTQTTSEIPSSDSTEQEQTASTVLHLNQFLVNQKVQEPS</sequence>
<proteinExistence type="predicted"/>
<organism evidence="2">
    <name type="scientific">Vibrio alginolyticus</name>
    <dbReference type="NCBI Taxonomy" id="663"/>
    <lineage>
        <taxon>Bacteria</taxon>
        <taxon>Pseudomonadati</taxon>
        <taxon>Pseudomonadota</taxon>
        <taxon>Gammaproteobacteria</taxon>
        <taxon>Vibrionales</taxon>
        <taxon>Vibrionaceae</taxon>
        <taxon>Vibrio</taxon>
    </lineage>
</organism>
<name>A0A1W6UGB1_VIBAL</name>
<dbReference type="EMBL" id="CP017904">
    <property type="protein sequence ID" value="ARP21741.1"/>
    <property type="molecule type" value="Genomic_DNA"/>
</dbReference>
<feature type="compositionally biased region" description="Basic and acidic residues" evidence="1">
    <location>
        <begin position="42"/>
        <end position="54"/>
    </location>
</feature>
<protein>
    <submittedName>
        <fullName evidence="2">Uncharacterized protein</fullName>
    </submittedName>
</protein>
<accession>A0A1W6UGB1</accession>